<dbReference type="GO" id="GO:0016787">
    <property type="term" value="F:hydrolase activity"/>
    <property type="evidence" value="ECO:0007669"/>
    <property type="project" value="UniProtKB-KW"/>
</dbReference>
<evidence type="ECO:0000256" key="3">
    <source>
        <dbReference type="ARBA" id="ARBA00022722"/>
    </source>
</evidence>
<organism evidence="9 10">
    <name type="scientific">Acidithiobacillus thiooxidans ATCC 19377</name>
    <dbReference type="NCBI Taxonomy" id="637390"/>
    <lineage>
        <taxon>Bacteria</taxon>
        <taxon>Pseudomonadati</taxon>
        <taxon>Pseudomonadota</taxon>
        <taxon>Acidithiobacillia</taxon>
        <taxon>Acidithiobacillales</taxon>
        <taxon>Acidithiobacillaceae</taxon>
        <taxon>Acidithiobacillus</taxon>
    </lineage>
</organism>
<proteinExistence type="inferred from homology"/>
<comment type="cofactor">
    <cofactor evidence="1">
        <name>Mg(2+)</name>
        <dbReference type="ChEBI" id="CHEBI:18420"/>
    </cofactor>
</comment>
<keyword evidence="3" id="KW-0540">Nuclease</keyword>
<feature type="domain" description="PIN" evidence="8">
    <location>
        <begin position="28"/>
        <end position="135"/>
    </location>
</feature>
<accession>A0A543Q2D6</accession>
<keyword evidence="5 9" id="KW-0378">Hydrolase</keyword>
<gene>
    <name evidence="9" type="primary">vapC2</name>
    <name evidence="9" type="ORF">DLNHIDIE_00346</name>
</gene>
<evidence type="ECO:0000256" key="4">
    <source>
        <dbReference type="ARBA" id="ARBA00022723"/>
    </source>
</evidence>
<dbReference type="InterPro" id="IPR002716">
    <property type="entry name" value="PIN_dom"/>
</dbReference>
<dbReference type="InterPro" id="IPR029060">
    <property type="entry name" value="PIN-like_dom_sf"/>
</dbReference>
<dbReference type="CDD" id="cd18736">
    <property type="entry name" value="PIN_CcVapC1-like"/>
    <property type="match status" value="1"/>
</dbReference>
<dbReference type="Proteomes" id="UP000315403">
    <property type="component" value="Unassembled WGS sequence"/>
</dbReference>
<comment type="caution">
    <text evidence="9">The sequence shown here is derived from an EMBL/GenBank/DDBJ whole genome shotgun (WGS) entry which is preliminary data.</text>
</comment>
<evidence type="ECO:0000256" key="2">
    <source>
        <dbReference type="ARBA" id="ARBA00022649"/>
    </source>
</evidence>
<comment type="similarity">
    <text evidence="7">Belongs to the PINc/VapC protein family.</text>
</comment>
<dbReference type="Pfam" id="PF01850">
    <property type="entry name" value="PIN"/>
    <property type="match status" value="1"/>
</dbReference>
<name>A0A543Q2D6_ACITH</name>
<dbReference type="AlphaFoldDB" id="A0A543Q2D6"/>
<evidence type="ECO:0000256" key="5">
    <source>
        <dbReference type="ARBA" id="ARBA00022801"/>
    </source>
</evidence>
<evidence type="ECO:0000256" key="6">
    <source>
        <dbReference type="ARBA" id="ARBA00022842"/>
    </source>
</evidence>
<dbReference type="GO" id="GO:0046872">
    <property type="term" value="F:metal ion binding"/>
    <property type="evidence" value="ECO:0007669"/>
    <property type="project" value="UniProtKB-KW"/>
</dbReference>
<dbReference type="SUPFAM" id="SSF88723">
    <property type="entry name" value="PIN domain-like"/>
    <property type="match status" value="1"/>
</dbReference>
<dbReference type="GO" id="GO:0004518">
    <property type="term" value="F:nuclease activity"/>
    <property type="evidence" value="ECO:0007669"/>
    <property type="project" value="UniProtKB-KW"/>
</dbReference>
<dbReference type="PANTHER" id="PTHR33653:SF1">
    <property type="entry name" value="RIBONUCLEASE VAPC2"/>
    <property type="match status" value="1"/>
</dbReference>
<evidence type="ECO:0000313" key="9">
    <source>
        <dbReference type="EMBL" id="TQN50493.1"/>
    </source>
</evidence>
<evidence type="ECO:0000256" key="1">
    <source>
        <dbReference type="ARBA" id="ARBA00001946"/>
    </source>
</evidence>
<protein>
    <submittedName>
        <fullName evidence="9">Ribonuclease VapC2</fullName>
        <ecNumber evidence="9">3.1.-.-</ecNumber>
    </submittedName>
</protein>
<dbReference type="Gene3D" id="3.40.50.1010">
    <property type="entry name" value="5'-nuclease"/>
    <property type="match status" value="1"/>
</dbReference>
<dbReference type="PANTHER" id="PTHR33653">
    <property type="entry name" value="RIBONUCLEASE VAPC2"/>
    <property type="match status" value="1"/>
</dbReference>
<dbReference type="InterPro" id="IPR050556">
    <property type="entry name" value="Type_II_TA_system_RNase"/>
</dbReference>
<evidence type="ECO:0000313" key="10">
    <source>
        <dbReference type="Proteomes" id="UP000315403"/>
    </source>
</evidence>
<sequence length="148" mass="16447">MGVVTTGKMNAKHYEAEIYARHQHLYLSDEIATTISAKKFETCFVGDVVISAITLTELEYGITCSAEKQLANQTALDDLLQDIPVATFDSRVARAYGPVRWATREHSRDALDKLIAAHAIALNTTLVTNNEADFRVFPGLTMENWVDN</sequence>
<dbReference type="EMBL" id="SZUV01000001">
    <property type="protein sequence ID" value="TQN50493.1"/>
    <property type="molecule type" value="Genomic_DNA"/>
</dbReference>
<evidence type="ECO:0000256" key="7">
    <source>
        <dbReference type="ARBA" id="ARBA00038093"/>
    </source>
</evidence>
<evidence type="ECO:0000259" key="8">
    <source>
        <dbReference type="Pfam" id="PF01850"/>
    </source>
</evidence>
<dbReference type="EC" id="3.1.-.-" evidence="9"/>
<keyword evidence="4" id="KW-0479">Metal-binding</keyword>
<keyword evidence="2" id="KW-1277">Toxin-antitoxin system</keyword>
<keyword evidence="6" id="KW-0460">Magnesium</keyword>
<reference evidence="9 10" key="1">
    <citation type="submission" date="2019-03" db="EMBL/GenBank/DDBJ databases">
        <title>New insights into Acidothiobacillus thiooxidans sulfur metabolism through coupled gene expression, solution geochemistry, microscopy and spectroscopy analyses.</title>
        <authorList>
            <person name="Camacho D."/>
            <person name="Frazao R."/>
            <person name="Fouillen A."/>
            <person name="Nanci A."/>
            <person name="Lang B.F."/>
            <person name="Apte S.C."/>
            <person name="Baron C."/>
            <person name="Warren L.A."/>
        </authorList>
    </citation>
    <scope>NUCLEOTIDE SEQUENCE [LARGE SCALE GENOMIC DNA]</scope>
    <source>
        <strain evidence="9 10">ATCC 19377</strain>
    </source>
</reference>